<dbReference type="EMBL" id="BJOU01000017">
    <property type="protein sequence ID" value="GED99051.1"/>
    <property type="molecule type" value="Genomic_DNA"/>
</dbReference>
<dbReference type="InterPro" id="IPR005693">
    <property type="entry name" value="Mce"/>
</dbReference>
<organism evidence="4 5">
    <name type="scientific">Gordonia crocea</name>
    <dbReference type="NCBI Taxonomy" id="589162"/>
    <lineage>
        <taxon>Bacteria</taxon>
        <taxon>Bacillati</taxon>
        <taxon>Actinomycetota</taxon>
        <taxon>Actinomycetes</taxon>
        <taxon>Mycobacteriales</taxon>
        <taxon>Gordoniaceae</taxon>
        <taxon>Gordonia</taxon>
    </lineage>
</organism>
<feature type="transmembrane region" description="Helical" evidence="1">
    <location>
        <begin position="7"/>
        <end position="28"/>
    </location>
</feature>
<protein>
    <submittedName>
        <fullName evidence="4">Mammalian cell entry protein</fullName>
    </submittedName>
</protein>
<dbReference type="PANTHER" id="PTHR33371">
    <property type="entry name" value="INTERMEMBRANE PHOSPHOLIPID TRANSPORT SYSTEM BINDING PROTEIN MLAD-RELATED"/>
    <property type="match status" value="1"/>
</dbReference>
<dbReference type="InterPro" id="IPR052336">
    <property type="entry name" value="MlaD_Phospholipid_Transporter"/>
</dbReference>
<evidence type="ECO:0000259" key="3">
    <source>
        <dbReference type="Pfam" id="PF11887"/>
    </source>
</evidence>
<sequence>MTYAKRVWLSALAILAVLLVVVVGYFGFQKATTNTVTAYFRSVTGLFVGDPVRVLGVNVGRVVGIDPQSDSVKVRLRLDRSAEVPADAKALIVAQSLVSGRFVQLAPVYSGGPKLVGGADIPMDRTAVPMEWDDLKKQLTRFTEAVGPDSTGSSSATRVIGVAEQNLDGNGDAINRSIRQMSKVMGTLSAGRGDLFSTIRSLQQLTEVLSASHEQLMQFNGRIATVSAVLSDTAALNDALHGLDSAMVDIKKFLDTNGAAINSSLAKVAEATNLVREKDSQLRGLLHSAPTQLSNFYNIYNPMTGSLGGIFGLGMGANLITLLCGTMEANNRPGQSQAEVDKCVDVLAPVLKSLVMNYPPFLINPVQGQNALPHQIKYQNQSVKQRAQQGIRDLDENTRRANNLPNPLGAMLVPYGAER</sequence>
<dbReference type="PANTHER" id="PTHR33371:SF4">
    <property type="entry name" value="INTERMEMBRANE PHOSPHOLIPID TRANSPORT SYSTEM BINDING PROTEIN MLAD"/>
    <property type="match status" value="1"/>
</dbReference>
<dbReference type="RefSeq" id="WP_161928376.1">
    <property type="nucleotide sequence ID" value="NZ_BJOU01000017.1"/>
</dbReference>
<dbReference type="Pfam" id="PF02470">
    <property type="entry name" value="MlaD"/>
    <property type="match status" value="1"/>
</dbReference>
<feature type="domain" description="Mammalian cell entry C-terminal" evidence="3">
    <location>
        <begin position="114"/>
        <end position="288"/>
    </location>
</feature>
<dbReference type="OrthoDB" id="4516955at2"/>
<comment type="caution">
    <text evidence="4">The sequence shown here is derived from an EMBL/GenBank/DDBJ whole genome shotgun (WGS) entry which is preliminary data.</text>
</comment>
<keyword evidence="1" id="KW-1133">Transmembrane helix</keyword>
<dbReference type="Pfam" id="PF11887">
    <property type="entry name" value="Mce4_CUP1"/>
    <property type="match status" value="1"/>
</dbReference>
<dbReference type="GO" id="GO:0005576">
    <property type="term" value="C:extracellular region"/>
    <property type="evidence" value="ECO:0007669"/>
    <property type="project" value="TreeGrafter"/>
</dbReference>
<proteinExistence type="predicted"/>
<dbReference type="Proteomes" id="UP000444980">
    <property type="component" value="Unassembled WGS sequence"/>
</dbReference>
<dbReference type="InterPro" id="IPR024516">
    <property type="entry name" value="Mce_C"/>
</dbReference>
<keyword evidence="1" id="KW-0812">Transmembrane</keyword>
<dbReference type="NCBIfam" id="TIGR00996">
    <property type="entry name" value="Mtu_fam_mce"/>
    <property type="match status" value="1"/>
</dbReference>
<evidence type="ECO:0000256" key="1">
    <source>
        <dbReference type="SAM" id="Phobius"/>
    </source>
</evidence>
<gene>
    <name evidence="4" type="ORF">nbrc107697_30900</name>
</gene>
<evidence type="ECO:0000313" key="4">
    <source>
        <dbReference type="EMBL" id="GED99051.1"/>
    </source>
</evidence>
<reference evidence="5" key="1">
    <citation type="submission" date="2019-06" db="EMBL/GenBank/DDBJ databases">
        <title>Gordonia isolated from sludge of a wastewater treatment plant.</title>
        <authorList>
            <person name="Tamura T."/>
            <person name="Aoyama K."/>
            <person name="Kang Y."/>
            <person name="Saito S."/>
            <person name="Akiyama N."/>
            <person name="Yazawa K."/>
            <person name="Gonoi T."/>
            <person name="Mikami Y."/>
        </authorList>
    </citation>
    <scope>NUCLEOTIDE SEQUENCE [LARGE SCALE GENOMIC DNA]</scope>
    <source>
        <strain evidence="5">NBRC 107697</strain>
    </source>
</reference>
<name>A0A7I9V1N0_9ACTN</name>
<accession>A0A7I9V1N0</accession>
<feature type="domain" description="Mce/MlaD" evidence="2">
    <location>
        <begin position="33"/>
        <end position="107"/>
    </location>
</feature>
<evidence type="ECO:0000259" key="2">
    <source>
        <dbReference type="Pfam" id="PF02470"/>
    </source>
</evidence>
<keyword evidence="5" id="KW-1185">Reference proteome</keyword>
<evidence type="ECO:0000313" key="5">
    <source>
        <dbReference type="Proteomes" id="UP000444980"/>
    </source>
</evidence>
<keyword evidence="1" id="KW-0472">Membrane</keyword>
<dbReference type="AlphaFoldDB" id="A0A7I9V1N0"/>
<dbReference type="InterPro" id="IPR003399">
    <property type="entry name" value="Mce/MlaD"/>
</dbReference>